<evidence type="ECO:0000313" key="3">
    <source>
        <dbReference type="Proteomes" id="UP000680206"/>
    </source>
</evidence>
<dbReference type="NCBIfam" id="TIGR01764">
    <property type="entry name" value="excise"/>
    <property type="match status" value="1"/>
</dbReference>
<dbReference type="EMBL" id="JAGEPF010000010">
    <property type="protein sequence ID" value="MBO2459387.1"/>
    <property type="molecule type" value="Genomic_DNA"/>
</dbReference>
<reference evidence="2 3" key="1">
    <citation type="submission" date="2021-03" db="EMBL/GenBank/DDBJ databases">
        <title>Actinomadura violae sp. nov., isolated from lichen in Thailand.</title>
        <authorList>
            <person name="Kanchanasin P."/>
            <person name="Saeng-In P."/>
            <person name="Phongsopitanun W."/>
            <person name="Yuki M."/>
            <person name="Kudo T."/>
            <person name="Ohkuma M."/>
            <person name="Tanasupawat S."/>
        </authorList>
    </citation>
    <scope>NUCLEOTIDE SEQUENCE [LARGE SCALE GENOMIC DNA]</scope>
    <source>
        <strain evidence="2 3">LCR2-06</strain>
    </source>
</reference>
<sequence>MKESKPSDYYTAREVADRMGVSKMTIYRMARSGDLPGAIPFGPRLIRIHKVTFDLYLAEQQGPPAGDVDQVHFQMDNEESETLR</sequence>
<dbReference type="InterPro" id="IPR041657">
    <property type="entry name" value="HTH_17"/>
</dbReference>
<comment type="caution">
    <text evidence="2">The sequence shown here is derived from an EMBL/GenBank/DDBJ whole genome shotgun (WGS) entry which is preliminary data.</text>
</comment>
<evidence type="ECO:0000313" key="2">
    <source>
        <dbReference type="EMBL" id="MBO2459387.1"/>
    </source>
</evidence>
<dbReference type="RefSeq" id="WP_208241981.1">
    <property type="nucleotide sequence ID" value="NZ_JAGEPF010000010.1"/>
</dbReference>
<keyword evidence="3" id="KW-1185">Reference proteome</keyword>
<name>A0ABS3RRN1_9ACTN</name>
<dbReference type="Pfam" id="PF12728">
    <property type="entry name" value="HTH_17"/>
    <property type="match status" value="1"/>
</dbReference>
<gene>
    <name evidence="2" type="ORF">J4709_17555</name>
</gene>
<dbReference type="Proteomes" id="UP000680206">
    <property type="component" value="Unassembled WGS sequence"/>
</dbReference>
<feature type="domain" description="Helix-turn-helix" evidence="1">
    <location>
        <begin position="9"/>
        <end position="60"/>
    </location>
</feature>
<proteinExistence type="predicted"/>
<dbReference type="InterPro" id="IPR010093">
    <property type="entry name" value="SinI_DNA-bd"/>
</dbReference>
<evidence type="ECO:0000259" key="1">
    <source>
        <dbReference type="Pfam" id="PF12728"/>
    </source>
</evidence>
<organism evidence="2 3">
    <name type="scientific">Actinomadura violacea</name>
    <dbReference type="NCBI Taxonomy" id="2819934"/>
    <lineage>
        <taxon>Bacteria</taxon>
        <taxon>Bacillati</taxon>
        <taxon>Actinomycetota</taxon>
        <taxon>Actinomycetes</taxon>
        <taxon>Streptosporangiales</taxon>
        <taxon>Thermomonosporaceae</taxon>
        <taxon>Actinomadura</taxon>
    </lineage>
</organism>
<protein>
    <submittedName>
        <fullName evidence="2">Helix-turn-helix domain-containing protein</fullName>
    </submittedName>
</protein>
<accession>A0ABS3RRN1</accession>